<evidence type="ECO:0000313" key="2">
    <source>
        <dbReference type="EMBL" id="MBK7414942.1"/>
    </source>
</evidence>
<feature type="region of interest" description="Disordered" evidence="1">
    <location>
        <begin position="127"/>
        <end position="151"/>
    </location>
</feature>
<protein>
    <submittedName>
        <fullName evidence="2">DUF4276 family protein</fullName>
    </submittedName>
</protein>
<accession>A0A935K3D0</accession>
<dbReference type="Pfam" id="PF14103">
    <property type="entry name" value="DUF4276"/>
    <property type="match status" value="1"/>
</dbReference>
<dbReference type="Proteomes" id="UP000739411">
    <property type="component" value="Unassembled WGS sequence"/>
</dbReference>
<sequence>MKELVFLLEEESAKAMLESLLPRILNPEIQPRFIPFEGKQDLERQMTKRLRGYINQQARFIVLRDQDSAPDCLALKKKLAEHCQNAGKAGKTLVRIACRELESFYLADLAAVEQALKINGLTQRQGSAKFRNPDRLGRPSKDLETQTHGNHQKVIGSREIGSFLNSANERSASFKNLVSGIRKLENELLNLA</sequence>
<gene>
    <name evidence="2" type="ORF">IPJ38_07270</name>
</gene>
<dbReference type="EMBL" id="JADJMS010000014">
    <property type="protein sequence ID" value="MBK7414942.1"/>
    <property type="molecule type" value="Genomic_DNA"/>
</dbReference>
<dbReference type="AlphaFoldDB" id="A0A935K3D0"/>
<organism evidence="2 3">
    <name type="scientific">Candidatus Dechloromonas phosphorivorans</name>
    <dbReference type="NCBI Taxonomy" id="2899244"/>
    <lineage>
        <taxon>Bacteria</taxon>
        <taxon>Pseudomonadati</taxon>
        <taxon>Pseudomonadota</taxon>
        <taxon>Betaproteobacteria</taxon>
        <taxon>Rhodocyclales</taxon>
        <taxon>Azonexaceae</taxon>
        <taxon>Dechloromonas</taxon>
    </lineage>
</organism>
<proteinExistence type="predicted"/>
<evidence type="ECO:0000313" key="3">
    <source>
        <dbReference type="Proteomes" id="UP000739411"/>
    </source>
</evidence>
<reference evidence="2 3" key="1">
    <citation type="submission" date="2020-10" db="EMBL/GenBank/DDBJ databases">
        <title>Connecting structure to function with the recovery of over 1000 high-quality activated sludge metagenome-assembled genomes encoding full-length rRNA genes using long-read sequencing.</title>
        <authorList>
            <person name="Singleton C.M."/>
            <person name="Petriglieri F."/>
            <person name="Kristensen J.M."/>
            <person name="Kirkegaard R.H."/>
            <person name="Michaelsen T.Y."/>
            <person name="Andersen M.H."/>
            <person name="Karst S.M."/>
            <person name="Dueholm M.S."/>
            <person name="Nielsen P.H."/>
            <person name="Albertsen M."/>
        </authorList>
    </citation>
    <scope>NUCLEOTIDE SEQUENCE [LARGE SCALE GENOMIC DNA]</scope>
    <source>
        <strain evidence="2">EsbW_18-Q3-R4-48_BATAC.463</strain>
    </source>
</reference>
<comment type="caution">
    <text evidence="2">The sequence shown here is derived from an EMBL/GenBank/DDBJ whole genome shotgun (WGS) entry which is preliminary data.</text>
</comment>
<dbReference type="InterPro" id="IPR025455">
    <property type="entry name" value="DUF4276"/>
</dbReference>
<name>A0A935K3D0_9RHOO</name>
<evidence type="ECO:0000256" key="1">
    <source>
        <dbReference type="SAM" id="MobiDB-lite"/>
    </source>
</evidence>
<feature type="compositionally biased region" description="Basic and acidic residues" evidence="1">
    <location>
        <begin position="131"/>
        <end position="145"/>
    </location>
</feature>